<organism evidence="2 3">
    <name type="scientific">Entamoeba invadens IP1</name>
    <dbReference type="NCBI Taxonomy" id="370355"/>
    <lineage>
        <taxon>Eukaryota</taxon>
        <taxon>Amoebozoa</taxon>
        <taxon>Evosea</taxon>
        <taxon>Archamoebae</taxon>
        <taxon>Mastigamoebida</taxon>
        <taxon>Entamoebidae</taxon>
        <taxon>Entamoeba</taxon>
    </lineage>
</organism>
<accession>A0A0A1U0N4</accession>
<dbReference type="RefSeq" id="XP_004254203.1">
    <property type="nucleotide sequence ID" value="XM_004254155.1"/>
</dbReference>
<dbReference type="VEuPathDB" id="AmoebaDB:EIN_096990"/>
<name>A0A0A1U0N4_ENTIV</name>
<evidence type="ECO:0000313" key="2">
    <source>
        <dbReference type="EMBL" id="ELP87432.1"/>
    </source>
</evidence>
<keyword evidence="3" id="KW-1185">Reference proteome</keyword>
<protein>
    <submittedName>
        <fullName evidence="2">Uncharacterized protein</fullName>
    </submittedName>
</protein>
<keyword evidence="1" id="KW-0732">Signal</keyword>
<dbReference type="OrthoDB" id="26127at2759"/>
<dbReference type="OMA" id="YARTIFM"/>
<feature type="chain" id="PRO_5001980419" evidence="1">
    <location>
        <begin position="20"/>
        <end position="516"/>
    </location>
</feature>
<feature type="signal peptide" evidence="1">
    <location>
        <begin position="1"/>
        <end position="19"/>
    </location>
</feature>
<dbReference type="AlphaFoldDB" id="A0A0A1U0N4"/>
<proteinExistence type="predicted"/>
<gene>
    <name evidence="2" type="ORF">EIN_096990</name>
</gene>
<sequence>MFFFTLIVLSLSSSVDVESLQIDSPCLTELRAESLKFIGQKGPAGSKSVIYKECYAGIPDKNKVVTSLSTNTRCYFAHNSFYQSFGGINFARCGICLELIGPSKRTVCTSVGSVIMQPTSVAEMQAYARTIFMDEELFTFIAGIPSGMNTGYAIPIATRITNCPYQNLPFAVATKIIDDTLTHTSIASIAVFNTNVVVKKILYNTTEVIQNNVTLKFDVMYNKSNYVNFIKAYDMFGVSIKIPFNFIENKTQPAMTPFSGKHLKSSKCYLRLHDNILNTSTSGDPLMAWITTYKVSLDSLDVKVLTLENNNFTFDSETTLIVSFPFPIVLSNYYSSLLSVFSVSEKVINLKIERFAKYPNADEEKRVSCVNEDLKIANSTTENGTNHYSGYVSMKRAKCLSPINIIKFTLNTGKLNSHLIVHQLEFRPFSETNFTQCTLAAFVCLPEDQCDPTNSEIDADDGEVKTYQEGCVPYCGVCHLGETCNKNARCVKSIIVKPNSTTTLSIILSFCIFFFF</sequence>
<evidence type="ECO:0000313" key="3">
    <source>
        <dbReference type="Proteomes" id="UP000014680"/>
    </source>
</evidence>
<evidence type="ECO:0000256" key="1">
    <source>
        <dbReference type="SAM" id="SignalP"/>
    </source>
</evidence>
<dbReference type="KEGG" id="eiv:EIN_096990"/>
<dbReference type="Proteomes" id="UP000014680">
    <property type="component" value="Unassembled WGS sequence"/>
</dbReference>
<reference evidence="2 3" key="1">
    <citation type="submission" date="2012-10" db="EMBL/GenBank/DDBJ databases">
        <authorList>
            <person name="Zafar N."/>
            <person name="Inman J."/>
            <person name="Hall N."/>
            <person name="Lorenzi H."/>
            <person name="Caler E."/>
        </authorList>
    </citation>
    <scope>NUCLEOTIDE SEQUENCE [LARGE SCALE GENOMIC DNA]</scope>
    <source>
        <strain evidence="2 3">IP1</strain>
    </source>
</reference>
<dbReference type="EMBL" id="KB206860">
    <property type="protein sequence ID" value="ELP87432.1"/>
    <property type="molecule type" value="Genomic_DNA"/>
</dbReference>
<dbReference type="GeneID" id="14886282"/>